<keyword evidence="5 7" id="KW-0472">Membrane</keyword>
<dbReference type="Proteomes" id="UP000281431">
    <property type="component" value="Unassembled WGS sequence"/>
</dbReference>
<dbReference type="Pfam" id="PF12698">
    <property type="entry name" value="ABC2_membrane_3"/>
    <property type="match status" value="1"/>
</dbReference>
<protein>
    <submittedName>
        <fullName evidence="9">ABC transporter permease</fullName>
    </submittedName>
</protein>
<feature type="transmembrane region" description="Helical" evidence="7">
    <location>
        <begin position="281"/>
        <end position="305"/>
    </location>
</feature>
<feature type="transmembrane region" description="Helical" evidence="7">
    <location>
        <begin position="317"/>
        <end position="334"/>
    </location>
</feature>
<feature type="transmembrane region" description="Helical" evidence="7">
    <location>
        <begin position="256"/>
        <end position="275"/>
    </location>
</feature>
<name>A0A3N6MVU4_NATCH</name>
<organism evidence="9 10">
    <name type="scientific">Natrarchaeobius chitinivorans</name>
    <dbReference type="NCBI Taxonomy" id="1679083"/>
    <lineage>
        <taxon>Archaea</taxon>
        <taxon>Methanobacteriati</taxon>
        <taxon>Methanobacteriota</taxon>
        <taxon>Stenosarchaea group</taxon>
        <taxon>Halobacteria</taxon>
        <taxon>Halobacteriales</taxon>
        <taxon>Natrialbaceae</taxon>
        <taxon>Natrarchaeobius</taxon>
    </lineage>
</organism>
<sequence length="383" mass="41060">MSPDRDSWRRSDEPSGPRGPNPPEATDDPNPSGVWRARWAIARRELRSLRSEKTIMLAIAIQLFIAAFSSFLVVGLVSMYDPGTVDGHESGVAITGSDATPLAAVVDRQDGLEAAIYDDRADAHRAFENRRNDAVLDANRNDDGRLVVRVTAPDGGLETTLLVVQLREALETLEYVERVENADRLEQPPLSVPDGTDASPYAEFTYVVLLPLLLFLPAFISGSIVVDSLIEERQRGTLELLRVAPLSFVDVVDAKLVATASLAPLQAVAWLALLAVNGTAIAHPLALIVLVTALATLVVGAGGAISLWAPDRRQAQLLYSSVIVGALVVSTLLPEHPANTVAKFAIGHPTATTWLSLALYCLIGALAFASVRVIVDRIDSDSL</sequence>
<keyword evidence="10" id="KW-1185">Reference proteome</keyword>
<proteinExistence type="predicted"/>
<evidence type="ECO:0000256" key="1">
    <source>
        <dbReference type="ARBA" id="ARBA00004651"/>
    </source>
</evidence>
<feature type="compositionally biased region" description="Basic and acidic residues" evidence="6">
    <location>
        <begin position="1"/>
        <end position="15"/>
    </location>
</feature>
<evidence type="ECO:0000259" key="8">
    <source>
        <dbReference type="Pfam" id="PF12698"/>
    </source>
</evidence>
<feature type="transmembrane region" description="Helical" evidence="7">
    <location>
        <begin position="54"/>
        <end position="80"/>
    </location>
</feature>
<dbReference type="OrthoDB" id="51659at2157"/>
<evidence type="ECO:0000256" key="5">
    <source>
        <dbReference type="ARBA" id="ARBA00023136"/>
    </source>
</evidence>
<evidence type="ECO:0000256" key="4">
    <source>
        <dbReference type="ARBA" id="ARBA00022989"/>
    </source>
</evidence>
<dbReference type="InterPro" id="IPR013525">
    <property type="entry name" value="ABC2_TM"/>
</dbReference>
<dbReference type="AlphaFoldDB" id="A0A3N6MVU4"/>
<dbReference type="EMBL" id="REFZ01000011">
    <property type="protein sequence ID" value="RQG99046.1"/>
    <property type="molecule type" value="Genomic_DNA"/>
</dbReference>
<comment type="subcellular location">
    <subcellularLocation>
        <location evidence="1">Cell membrane</location>
        <topology evidence="1">Multi-pass membrane protein</topology>
    </subcellularLocation>
</comment>
<evidence type="ECO:0000256" key="7">
    <source>
        <dbReference type="SAM" id="Phobius"/>
    </source>
</evidence>
<accession>A0A3N6MVU4</accession>
<gene>
    <name evidence="9" type="ORF">EA472_16030</name>
</gene>
<keyword evidence="4 7" id="KW-1133">Transmembrane helix</keyword>
<dbReference type="PANTHER" id="PTHR30294">
    <property type="entry name" value="MEMBRANE COMPONENT OF ABC TRANSPORTER YHHJ-RELATED"/>
    <property type="match status" value="1"/>
</dbReference>
<evidence type="ECO:0000256" key="2">
    <source>
        <dbReference type="ARBA" id="ARBA00022475"/>
    </source>
</evidence>
<reference evidence="9 10" key="1">
    <citation type="submission" date="2018-10" db="EMBL/GenBank/DDBJ databases">
        <title>Natrarchaeobius chitinivorans gen. nov., sp. nov., and Natrarchaeobius haloalkaliphilus sp. nov., alkaliphilic, chitin-utilizing haloarchaea from hypersaline alkaline lakes.</title>
        <authorList>
            <person name="Sorokin D.Y."/>
            <person name="Elcheninov A.G."/>
            <person name="Kostrikina N.A."/>
            <person name="Bale N.J."/>
            <person name="Sinninghe Damste J.S."/>
            <person name="Khijniak T.V."/>
            <person name="Kublanov I.V."/>
            <person name="Toshchakov S.V."/>
        </authorList>
    </citation>
    <scope>NUCLEOTIDE SEQUENCE [LARGE SCALE GENOMIC DNA]</scope>
    <source>
        <strain evidence="9 10">AArcht7</strain>
    </source>
</reference>
<evidence type="ECO:0000256" key="6">
    <source>
        <dbReference type="SAM" id="MobiDB-lite"/>
    </source>
</evidence>
<keyword evidence="3 7" id="KW-0812">Transmembrane</keyword>
<feature type="domain" description="ABC-2 type transporter transmembrane" evidence="8">
    <location>
        <begin position="67"/>
        <end position="337"/>
    </location>
</feature>
<dbReference type="GO" id="GO:0005886">
    <property type="term" value="C:plasma membrane"/>
    <property type="evidence" value="ECO:0007669"/>
    <property type="project" value="UniProtKB-SubCell"/>
</dbReference>
<feature type="region of interest" description="Disordered" evidence="6">
    <location>
        <begin position="1"/>
        <end position="33"/>
    </location>
</feature>
<comment type="caution">
    <text evidence="9">The sequence shown here is derived from an EMBL/GenBank/DDBJ whole genome shotgun (WGS) entry which is preliminary data.</text>
</comment>
<dbReference type="InterPro" id="IPR051449">
    <property type="entry name" value="ABC-2_transporter_component"/>
</dbReference>
<feature type="transmembrane region" description="Helical" evidence="7">
    <location>
        <begin position="354"/>
        <end position="375"/>
    </location>
</feature>
<evidence type="ECO:0000313" key="10">
    <source>
        <dbReference type="Proteomes" id="UP000281431"/>
    </source>
</evidence>
<dbReference type="GO" id="GO:0140359">
    <property type="term" value="F:ABC-type transporter activity"/>
    <property type="evidence" value="ECO:0007669"/>
    <property type="project" value="InterPro"/>
</dbReference>
<evidence type="ECO:0000313" key="9">
    <source>
        <dbReference type="EMBL" id="RQG99046.1"/>
    </source>
</evidence>
<keyword evidence="2" id="KW-1003">Cell membrane</keyword>
<dbReference type="PANTHER" id="PTHR30294:SF38">
    <property type="entry name" value="TRANSPORT PERMEASE PROTEIN"/>
    <property type="match status" value="1"/>
</dbReference>
<evidence type="ECO:0000256" key="3">
    <source>
        <dbReference type="ARBA" id="ARBA00022692"/>
    </source>
</evidence>
<feature type="transmembrane region" description="Helical" evidence="7">
    <location>
        <begin position="204"/>
        <end position="226"/>
    </location>
</feature>